<keyword evidence="4" id="KW-1185">Reference proteome</keyword>
<dbReference type="EMBL" id="JAGINU010000002">
    <property type="protein sequence ID" value="MBP2371457.1"/>
    <property type="molecule type" value="Genomic_DNA"/>
</dbReference>
<feature type="domain" description="SHOCT" evidence="2">
    <location>
        <begin position="60"/>
        <end position="85"/>
    </location>
</feature>
<evidence type="ECO:0000259" key="2">
    <source>
        <dbReference type="Pfam" id="PF09851"/>
    </source>
</evidence>
<sequence length="86" mass="9583">MTMMGGSMMGWAWVWPVLVLIGLILLGYVVFRLAQSRARAGAAPGEGTRSAGLPQARPSARQILDERYARGEIDEDEYHHRRDELA</sequence>
<keyword evidence="1" id="KW-0472">Membrane</keyword>
<comment type="caution">
    <text evidence="3">The sequence shown here is derived from an EMBL/GenBank/DDBJ whole genome shotgun (WGS) entry which is preliminary data.</text>
</comment>
<keyword evidence="1" id="KW-1133">Transmembrane helix</keyword>
<protein>
    <submittedName>
        <fullName evidence="3">Membrane protein</fullName>
    </submittedName>
</protein>
<keyword evidence="1" id="KW-0812">Transmembrane</keyword>
<evidence type="ECO:0000313" key="4">
    <source>
        <dbReference type="Proteomes" id="UP001519295"/>
    </source>
</evidence>
<organism evidence="3 4">
    <name type="scientific">Pseudonocardia parietis</name>
    <dbReference type="NCBI Taxonomy" id="570936"/>
    <lineage>
        <taxon>Bacteria</taxon>
        <taxon>Bacillati</taxon>
        <taxon>Actinomycetota</taxon>
        <taxon>Actinomycetes</taxon>
        <taxon>Pseudonocardiales</taxon>
        <taxon>Pseudonocardiaceae</taxon>
        <taxon>Pseudonocardia</taxon>
    </lineage>
</organism>
<dbReference type="Proteomes" id="UP001519295">
    <property type="component" value="Unassembled WGS sequence"/>
</dbReference>
<evidence type="ECO:0000313" key="3">
    <source>
        <dbReference type="EMBL" id="MBP2371457.1"/>
    </source>
</evidence>
<dbReference type="RefSeq" id="WP_245353138.1">
    <property type="nucleotide sequence ID" value="NZ_JAGINU010000002.1"/>
</dbReference>
<accession>A0ABS4W5G5</accession>
<evidence type="ECO:0000256" key="1">
    <source>
        <dbReference type="SAM" id="Phobius"/>
    </source>
</evidence>
<dbReference type="Pfam" id="PF09851">
    <property type="entry name" value="SHOCT"/>
    <property type="match status" value="1"/>
</dbReference>
<proteinExistence type="predicted"/>
<feature type="transmembrane region" description="Helical" evidence="1">
    <location>
        <begin position="12"/>
        <end position="31"/>
    </location>
</feature>
<gene>
    <name evidence="3" type="ORF">JOF36_007230</name>
</gene>
<reference evidence="3 4" key="1">
    <citation type="submission" date="2021-03" db="EMBL/GenBank/DDBJ databases">
        <title>Sequencing the genomes of 1000 actinobacteria strains.</title>
        <authorList>
            <person name="Klenk H.-P."/>
        </authorList>
    </citation>
    <scope>NUCLEOTIDE SEQUENCE [LARGE SCALE GENOMIC DNA]</scope>
    <source>
        <strain evidence="3 4">DSM 45256</strain>
    </source>
</reference>
<name>A0ABS4W5G5_9PSEU</name>
<dbReference type="InterPro" id="IPR018649">
    <property type="entry name" value="SHOCT"/>
</dbReference>